<feature type="domain" description="C-type lectin" evidence="1">
    <location>
        <begin position="230"/>
        <end position="322"/>
    </location>
</feature>
<dbReference type="EMBL" id="CAKAEH010001245">
    <property type="protein sequence ID" value="CAG9533425.1"/>
    <property type="molecule type" value="Genomic_DNA"/>
</dbReference>
<organism evidence="2 3">
    <name type="scientific">Cercopithifilaria johnstoni</name>
    <dbReference type="NCBI Taxonomy" id="2874296"/>
    <lineage>
        <taxon>Eukaryota</taxon>
        <taxon>Metazoa</taxon>
        <taxon>Ecdysozoa</taxon>
        <taxon>Nematoda</taxon>
        <taxon>Chromadorea</taxon>
        <taxon>Rhabditida</taxon>
        <taxon>Spirurina</taxon>
        <taxon>Spiruromorpha</taxon>
        <taxon>Filarioidea</taxon>
        <taxon>Onchocercidae</taxon>
        <taxon>Cercopithifilaria</taxon>
    </lineage>
</organism>
<dbReference type="InterPro" id="IPR001304">
    <property type="entry name" value="C-type_lectin-like"/>
</dbReference>
<dbReference type="Proteomes" id="UP000746747">
    <property type="component" value="Unassembled WGS sequence"/>
</dbReference>
<evidence type="ECO:0000313" key="3">
    <source>
        <dbReference type="Proteomes" id="UP000746747"/>
    </source>
</evidence>
<dbReference type="InterPro" id="IPR016186">
    <property type="entry name" value="C-type_lectin-like/link_sf"/>
</dbReference>
<evidence type="ECO:0000259" key="1">
    <source>
        <dbReference type="PROSITE" id="PS50041"/>
    </source>
</evidence>
<accession>A0A8J2MM72</accession>
<keyword evidence="3" id="KW-1185">Reference proteome</keyword>
<evidence type="ECO:0000313" key="2">
    <source>
        <dbReference type="EMBL" id="CAG9533425.1"/>
    </source>
</evidence>
<reference evidence="2" key="1">
    <citation type="submission" date="2021-09" db="EMBL/GenBank/DDBJ databases">
        <authorList>
            <consortium name="Pathogen Informatics"/>
        </authorList>
    </citation>
    <scope>NUCLEOTIDE SEQUENCE</scope>
</reference>
<gene>
    <name evidence="2" type="ORF">CJOHNSTONI_LOCUS3654</name>
</gene>
<protein>
    <recommendedName>
        <fullName evidence="1">C-type lectin domain-containing protein</fullName>
    </recommendedName>
</protein>
<dbReference type="Pfam" id="PF00059">
    <property type="entry name" value="Lectin_C"/>
    <property type="match status" value="1"/>
</dbReference>
<dbReference type="SUPFAM" id="SSF56436">
    <property type="entry name" value="C-type lectin-like"/>
    <property type="match status" value="1"/>
</dbReference>
<dbReference type="CDD" id="cd00037">
    <property type="entry name" value="CLECT"/>
    <property type="match status" value="1"/>
</dbReference>
<dbReference type="AlphaFoldDB" id="A0A8J2MM72"/>
<proteinExistence type="predicted"/>
<dbReference type="SMART" id="SM00034">
    <property type="entry name" value="CLECT"/>
    <property type="match status" value="1"/>
</dbReference>
<dbReference type="Gene3D" id="3.10.100.10">
    <property type="entry name" value="Mannose-Binding Protein A, subunit A"/>
    <property type="match status" value="1"/>
</dbReference>
<dbReference type="PANTHER" id="PTHR22803">
    <property type="entry name" value="MANNOSE, PHOSPHOLIPASE, LECTIN RECEPTOR RELATED"/>
    <property type="match status" value="1"/>
</dbReference>
<sequence length="335" mass="37380">MCEISSNKSCMDMPTVRNATNFMIETLDSKKLINKTDLVEIVAQSTQLKFRNSDNLTSALVRSNLTDSNSFITSGNETSILIVPPNVKVNNLLSELVKLQNMTQNNASESGNTSSSMDDPTKMMQMKVASKIARELDPELKANTTSINCLNHVYRLPEMKSDADETPSMKNVLLVSERSSIKVHLRKFLEIVRDAFSDLLQSFHMTTISGNTTLIGDGVTLGQNSTSHRKALAICSAQDAFLTSITNSDEMEFISELAGNDTYLIGLIKDGNQWYWIDNYTELNYTNWRTLEPNDCCGINVKCVAVNWNGTMDGQWNDVDCENIPPANFVCKKRL</sequence>
<dbReference type="InterPro" id="IPR016187">
    <property type="entry name" value="CTDL_fold"/>
</dbReference>
<dbReference type="PROSITE" id="PS50041">
    <property type="entry name" value="C_TYPE_LECTIN_2"/>
    <property type="match status" value="1"/>
</dbReference>
<dbReference type="OrthoDB" id="5869709at2759"/>
<dbReference type="InterPro" id="IPR050111">
    <property type="entry name" value="C-type_lectin/snaclec_domain"/>
</dbReference>
<comment type="caution">
    <text evidence="2">The sequence shown here is derived from an EMBL/GenBank/DDBJ whole genome shotgun (WGS) entry which is preliminary data.</text>
</comment>
<name>A0A8J2MM72_9BILA</name>